<feature type="coiled-coil region" evidence="2">
    <location>
        <begin position="29"/>
        <end position="184"/>
    </location>
</feature>
<proteinExistence type="predicted"/>
<feature type="transmembrane region" description="Helical" evidence="4">
    <location>
        <begin position="537"/>
        <end position="561"/>
    </location>
</feature>
<evidence type="ECO:0000313" key="7">
    <source>
        <dbReference type="Proteomes" id="UP000028483"/>
    </source>
</evidence>
<keyword evidence="2" id="KW-0175">Coiled coil</keyword>
<dbReference type="EMBL" id="CBSX010000211">
    <property type="protein sequence ID" value="CDH07625.1"/>
    <property type="molecule type" value="Genomic_DNA"/>
</dbReference>
<feature type="domain" description="Phage tail tape measure protein" evidence="5">
    <location>
        <begin position="240"/>
        <end position="439"/>
    </location>
</feature>
<dbReference type="InterPro" id="IPR010090">
    <property type="entry name" value="Phage_tape_meas"/>
</dbReference>
<keyword evidence="4" id="KW-0812">Transmembrane</keyword>
<feature type="transmembrane region" description="Helical" evidence="4">
    <location>
        <begin position="567"/>
        <end position="587"/>
    </location>
</feature>
<feature type="transmembrane region" description="Helical" evidence="4">
    <location>
        <begin position="599"/>
        <end position="624"/>
    </location>
</feature>
<name>A0A077P925_XENBV</name>
<evidence type="ECO:0000256" key="1">
    <source>
        <dbReference type="ARBA" id="ARBA00022612"/>
    </source>
</evidence>
<evidence type="ECO:0000256" key="3">
    <source>
        <dbReference type="SAM" id="MobiDB-lite"/>
    </source>
</evidence>
<organism evidence="6 7">
    <name type="scientific">Xenorhabdus bovienii str. oregonense</name>
    <dbReference type="NCBI Taxonomy" id="1398202"/>
    <lineage>
        <taxon>Bacteria</taxon>
        <taxon>Pseudomonadati</taxon>
        <taxon>Pseudomonadota</taxon>
        <taxon>Gammaproteobacteria</taxon>
        <taxon>Enterobacterales</taxon>
        <taxon>Morganellaceae</taxon>
        <taxon>Xenorhabdus</taxon>
    </lineage>
</organism>
<dbReference type="PANTHER" id="PTHR37813:SF1">
    <property type="entry name" value="FELS-2 PROPHAGE PROTEIN"/>
    <property type="match status" value="1"/>
</dbReference>
<evidence type="ECO:0000256" key="4">
    <source>
        <dbReference type="SAM" id="Phobius"/>
    </source>
</evidence>
<dbReference type="AlphaFoldDB" id="A0A077P925"/>
<dbReference type="Gene3D" id="1.20.120.20">
    <property type="entry name" value="Apolipoprotein"/>
    <property type="match status" value="1"/>
</dbReference>
<comment type="caution">
    <text evidence="6">The sequence shown here is derived from an EMBL/GenBank/DDBJ whole genome shotgun (WGS) entry which is preliminary data.</text>
</comment>
<feature type="region of interest" description="Disordered" evidence="3">
    <location>
        <begin position="880"/>
        <end position="903"/>
    </location>
</feature>
<dbReference type="Pfam" id="PF10145">
    <property type="entry name" value="PhageMin_Tail"/>
    <property type="match status" value="1"/>
</dbReference>
<gene>
    <name evidence="6" type="ORF">XBO1_460009</name>
</gene>
<dbReference type="SUPFAM" id="SSF58113">
    <property type="entry name" value="Apolipoprotein A-I"/>
    <property type="match status" value="1"/>
</dbReference>
<evidence type="ECO:0000256" key="2">
    <source>
        <dbReference type="SAM" id="Coils"/>
    </source>
</evidence>
<dbReference type="NCBIfam" id="TIGR01760">
    <property type="entry name" value="tape_meas_TP901"/>
    <property type="match status" value="1"/>
</dbReference>
<evidence type="ECO:0000313" key="6">
    <source>
        <dbReference type="EMBL" id="CDH07625.1"/>
    </source>
</evidence>
<dbReference type="RefSeq" id="WP_038253035.1">
    <property type="nucleotide sequence ID" value="NZ_CAWLUU010000043.1"/>
</dbReference>
<reference evidence="6" key="1">
    <citation type="submission" date="2013-07" db="EMBL/GenBank/DDBJ databases">
        <title>Sub-species coevolution in mutualistic symbiosis.</title>
        <authorList>
            <person name="Murfin K."/>
            <person name="Klassen J."/>
            <person name="Lee M."/>
            <person name="Forst S."/>
            <person name="Stock P."/>
            <person name="Goodrich-Blair H."/>
        </authorList>
    </citation>
    <scope>NUCLEOTIDE SEQUENCE [LARGE SCALE GENOMIC DNA]</scope>
    <source>
        <strain evidence="6">Oregonense</strain>
    </source>
</reference>
<sequence length="903" mass="98060">MSDRNLRLQVILSAVDKLTRPFKGAQAANKRLAETLRQSRQQLRDLNQQAGRIEGFRKAKRQLTETQQAYRSATERVAALSRTLNASSAPTQAQIRQLQQAKNAAKQLKDKTQSLSQSLQRQRDALHASGISTNQLGQAQRRINADISRTTGTLQQQQQQLERLNQQEKRLATARSRYQKMKDVRNQMAATGAAATAAGVGTLYSAKRVMMPGYDFEVGMSKVQALTRLDKNSPELKQLREQSRHLGATTAFTANQVAQGQSFYAMASFKPDQIRAAMPGTLSMSLAGDTDLAATADIGSNILTGFKLKSEEMGRVSDVLVGAFTRSNTNLMMLGDTMKYVAPVAAGLGVDIETAAAATGKLGDAGIQGSMAGTSLRSILGRLAEPPAAAAKALAKLSIQTKDAKGNLRGLPDILTELNAKTAKMGNAQRAGIFKAIAGEEAFSALSVLSDQAGSGELQKLIKELKNAQGEAKKVADTMTDNLDGDLKGLSSAWEDLGIQIFGGVDSPLRRITQRITKIISKTGEWMKANPELTKTLTTVGIGLGVILTVFGAITLALAALLGPLAIVKFGLSILGIKGAGSMGLLGKAFRAFGNVIMWIGRIMWANPILAIIGLIALGAYLIWKNWDKLGPWFKKLWDDISTYVSTAWESIKQKILTRWEEIKLSISAKWDAIRQYISTKWHEIVEDTKKLPERFKQFGTEIIEKLIAGIKAKWKELKKNVSELGTQIKDAVTPDFMKVQSQKPDVKKALDSYRENTRPHANPFAAFAGPHDTGGYIPAGKFGLVGEYGPELINGPARVTSRRQTAALAAMAALSMGAAASVNANAPLHPHSLPAAEYRTPAVSVTNPPGGSHRQTVYEIHIHATPAHSAQDIARMVAQEMDRREQQQRARARSTFSDREDY</sequence>
<keyword evidence="4" id="KW-1133">Transmembrane helix</keyword>
<keyword evidence="1" id="KW-1188">Viral release from host cell</keyword>
<accession>A0A077P925</accession>
<evidence type="ECO:0000259" key="5">
    <source>
        <dbReference type="Pfam" id="PF10145"/>
    </source>
</evidence>
<dbReference type="Proteomes" id="UP000028483">
    <property type="component" value="Unassembled WGS sequence"/>
</dbReference>
<keyword evidence="4" id="KW-0472">Membrane</keyword>
<dbReference type="HOGENOM" id="CLU_006757_2_0_6"/>
<dbReference type="PANTHER" id="PTHR37813">
    <property type="entry name" value="FELS-2 PROPHAGE PROTEIN"/>
    <property type="match status" value="1"/>
</dbReference>
<protein>
    <recommendedName>
        <fullName evidence="5">Phage tail tape measure protein domain-containing protein</fullName>
    </recommendedName>
</protein>